<feature type="compositionally biased region" description="Basic residues" evidence="1">
    <location>
        <begin position="201"/>
        <end position="210"/>
    </location>
</feature>
<evidence type="ECO:0000313" key="3">
    <source>
        <dbReference type="EMBL" id="KAJ9618156.1"/>
    </source>
</evidence>
<dbReference type="Pfam" id="PF11304">
    <property type="entry name" value="DUF3106"/>
    <property type="match status" value="1"/>
</dbReference>
<comment type="caution">
    <text evidence="3">The sequence shown here is derived from an EMBL/GenBank/DDBJ whole genome shotgun (WGS) entry which is preliminary data.</text>
</comment>
<protein>
    <recommendedName>
        <fullName evidence="4">DUF3106 domain-containing protein</fullName>
    </recommendedName>
</protein>
<evidence type="ECO:0000256" key="2">
    <source>
        <dbReference type="SAM" id="Phobius"/>
    </source>
</evidence>
<dbReference type="InterPro" id="IPR021455">
    <property type="entry name" value="DUF3106"/>
</dbReference>
<evidence type="ECO:0008006" key="4">
    <source>
        <dbReference type="Google" id="ProtNLM"/>
    </source>
</evidence>
<sequence>MTAVPAPVSSTAAGALSAFLRGVERRALVVAELQCGDPARAEQTLVAVMRAFAAVASDLPMAQWPGRFWTLLGQRQALREPATGQWPPSLAALGDMAPLPRLALLLRVGGSLDESIATRVLDVDEEGYQRLLATACPRDADGQPDAAAWRTLAEQVQLRVRDLPAKRLQQLQQPSAPAANNQAPASSWRAPPRDERAPATGKRRRPNTKPRWRGPVILLITVAVLLLAALGWRHWQGRALTADGPLPEGVVGEAGPVTVEALPASDVRPAAGGDAQASEDAAMLADRDYPLLAEADMHAWSAAGGPLPVDESQPKPTRPEPLLFAGLLLALPLSLAAAPQSLNVPLPTPSATPSASAATPASTAAAAFAQLDPAQQRQRRSDYAAWRALPEGERERIRQAASRFAALPADQQQRLRTQFQAQDQAFREGWRLGPQLGAEFPKLHGLFGFVPPQQRDAILAVLRQLSPAQLVQLALVAQRTPPQERDSVRSAFLTVPAAERDTWLKRQAGQ</sequence>
<dbReference type="EMBL" id="JAPDRN010000144">
    <property type="protein sequence ID" value="KAJ9618156.1"/>
    <property type="molecule type" value="Genomic_DNA"/>
</dbReference>
<dbReference type="AlphaFoldDB" id="A0AA38XR44"/>
<accession>A0AA38XR44</accession>
<name>A0AA38XR44_9EURO</name>
<feature type="region of interest" description="Disordered" evidence="1">
    <location>
        <begin position="170"/>
        <end position="210"/>
    </location>
</feature>
<keyword evidence="2" id="KW-1133">Transmembrane helix</keyword>
<organism evidence="3">
    <name type="scientific">Knufia peltigerae</name>
    <dbReference type="NCBI Taxonomy" id="1002370"/>
    <lineage>
        <taxon>Eukaryota</taxon>
        <taxon>Fungi</taxon>
        <taxon>Dikarya</taxon>
        <taxon>Ascomycota</taxon>
        <taxon>Pezizomycotina</taxon>
        <taxon>Eurotiomycetes</taxon>
        <taxon>Chaetothyriomycetidae</taxon>
        <taxon>Chaetothyriales</taxon>
        <taxon>Trichomeriaceae</taxon>
        <taxon>Knufia</taxon>
    </lineage>
</organism>
<evidence type="ECO:0000256" key="1">
    <source>
        <dbReference type="SAM" id="MobiDB-lite"/>
    </source>
</evidence>
<gene>
    <name evidence="3" type="ORF">H2204_013111</name>
</gene>
<proteinExistence type="predicted"/>
<feature type="transmembrane region" description="Helical" evidence="2">
    <location>
        <begin position="212"/>
        <end position="232"/>
    </location>
</feature>
<keyword evidence="2" id="KW-0472">Membrane</keyword>
<reference evidence="3" key="1">
    <citation type="submission" date="2022-10" db="EMBL/GenBank/DDBJ databases">
        <title>Culturing micro-colonial fungi from biological soil crusts in the Mojave desert and describing Neophaeococcomyces mojavensis, and introducing the new genera and species Taxawa tesnikishii.</title>
        <authorList>
            <person name="Kurbessoian T."/>
            <person name="Stajich J.E."/>
        </authorList>
    </citation>
    <scope>NUCLEOTIDE SEQUENCE</scope>
    <source>
        <strain evidence="3">TK_35</strain>
    </source>
</reference>
<keyword evidence="2" id="KW-0812">Transmembrane</keyword>
<feature type="compositionally biased region" description="Low complexity" evidence="1">
    <location>
        <begin position="170"/>
        <end position="187"/>
    </location>
</feature>